<comment type="caution">
    <text evidence="1">The sequence shown here is derived from an EMBL/GenBank/DDBJ whole genome shotgun (WGS) entry which is preliminary data.</text>
</comment>
<sequence>MTNFTSGKQFFDFFKSYYSDGKVDKYDLLDLTGHYISTIFSSPMSYESEFLKLGFSEWLKLQGDNEHLKIMFAWESLIKQDCRLIVHDDLRTYMLLKVIEEATPENTKEKDSLFYKKVAQLLCDLMWERNKSVQDEELFKKSIWRISSDHIFSHEACGLAQRALLEAFWSKVFQIDSKREEEKDLFNCGMRLDSLVNVIFSEADPITLGQLYEVFHEILRFSYIRSLEGDGSKQLFDILNRTPLFGYLPRSTGVWSVQEEDEEDKRKANSFFERQRLLQRHESIKLVIKSSPLFLDSPRASAYCANLLKILNSSSFSDRIEKDGSKIDHERVVKLEKLIAEFKTCVENND</sequence>
<dbReference type="AlphaFoldDB" id="A0A5R8LXG0"/>
<protein>
    <submittedName>
        <fullName evidence="1">Uncharacterized protein</fullName>
    </submittedName>
</protein>
<evidence type="ECO:0000313" key="2">
    <source>
        <dbReference type="Proteomes" id="UP000307781"/>
    </source>
</evidence>
<reference evidence="1 2" key="1">
    <citation type="submission" date="2019-05" db="EMBL/GenBank/DDBJ databases">
        <title>Genome-based reclassification of Lactobacillus casei as Lactobacillus casei subsp. casei. subsp.nov., description of Lactobacillus casei subsp. zeae subsp. nov., and emended description of Lactobacillus casei.</title>
        <authorList>
            <person name="Huang C.-H."/>
        </authorList>
    </citation>
    <scope>NUCLEOTIDE SEQUENCE [LARGE SCALE GENOMIC DNA]</scope>
    <source>
        <strain evidence="1 2">CRBIP24.58</strain>
    </source>
</reference>
<organism evidence="1 2">
    <name type="scientific">Lacticaseibacillus zeae</name>
    <name type="common">Lactobacillus zeae</name>
    <dbReference type="NCBI Taxonomy" id="57037"/>
    <lineage>
        <taxon>Bacteria</taxon>
        <taxon>Bacillati</taxon>
        <taxon>Bacillota</taxon>
        <taxon>Bacilli</taxon>
        <taxon>Lactobacillales</taxon>
        <taxon>Lactobacillaceae</taxon>
        <taxon>Lacticaseibacillus</taxon>
    </lineage>
</organism>
<evidence type="ECO:0000313" key="1">
    <source>
        <dbReference type="EMBL" id="TLF41984.1"/>
    </source>
</evidence>
<name>A0A5R8LXG0_LACZE</name>
<proteinExistence type="predicted"/>
<dbReference type="EMBL" id="VBWN01000004">
    <property type="protein sequence ID" value="TLF41984.1"/>
    <property type="molecule type" value="Genomic_DNA"/>
</dbReference>
<dbReference type="Proteomes" id="UP000307781">
    <property type="component" value="Unassembled WGS sequence"/>
</dbReference>
<accession>A0A5R8LXG0</accession>
<gene>
    <name evidence="1" type="ORF">FEI14_06675</name>
</gene>